<dbReference type="Pfam" id="PF00350">
    <property type="entry name" value="Dynamin_N"/>
    <property type="match status" value="1"/>
</dbReference>
<dbReference type="GO" id="GO:0005874">
    <property type="term" value="C:microtubule"/>
    <property type="evidence" value="ECO:0007669"/>
    <property type="project" value="TreeGrafter"/>
</dbReference>
<dbReference type="GO" id="GO:0008017">
    <property type="term" value="F:microtubule binding"/>
    <property type="evidence" value="ECO:0007669"/>
    <property type="project" value="TreeGrafter"/>
</dbReference>
<feature type="domain" description="Dynamin stalk" evidence="3">
    <location>
        <begin position="260"/>
        <end position="332"/>
    </location>
</feature>
<evidence type="ECO:0000313" key="4">
    <source>
        <dbReference type="EnsemblProtists" id="EOD18547"/>
    </source>
</evidence>
<dbReference type="GeneID" id="17264090"/>
<reference evidence="5" key="1">
    <citation type="journal article" date="2013" name="Nature">
        <title>Pan genome of the phytoplankton Emiliania underpins its global distribution.</title>
        <authorList>
            <person name="Read B.A."/>
            <person name="Kegel J."/>
            <person name="Klute M.J."/>
            <person name="Kuo A."/>
            <person name="Lefebvre S.C."/>
            <person name="Maumus F."/>
            <person name="Mayer C."/>
            <person name="Miller J."/>
            <person name="Monier A."/>
            <person name="Salamov A."/>
            <person name="Young J."/>
            <person name="Aguilar M."/>
            <person name="Claverie J.M."/>
            <person name="Frickenhaus S."/>
            <person name="Gonzalez K."/>
            <person name="Herman E.K."/>
            <person name="Lin Y.C."/>
            <person name="Napier J."/>
            <person name="Ogata H."/>
            <person name="Sarno A.F."/>
            <person name="Shmutz J."/>
            <person name="Schroeder D."/>
            <person name="de Vargas C."/>
            <person name="Verret F."/>
            <person name="von Dassow P."/>
            <person name="Valentin K."/>
            <person name="Van de Peer Y."/>
            <person name="Wheeler G."/>
            <person name="Dacks J.B."/>
            <person name="Delwiche C.F."/>
            <person name="Dyhrman S.T."/>
            <person name="Glockner G."/>
            <person name="John U."/>
            <person name="Richards T."/>
            <person name="Worden A.Z."/>
            <person name="Zhang X."/>
            <person name="Grigoriev I.V."/>
            <person name="Allen A.E."/>
            <person name="Bidle K."/>
            <person name="Borodovsky M."/>
            <person name="Bowler C."/>
            <person name="Brownlee C."/>
            <person name="Cock J.M."/>
            <person name="Elias M."/>
            <person name="Gladyshev V.N."/>
            <person name="Groth M."/>
            <person name="Guda C."/>
            <person name="Hadaegh A."/>
            <person name="Iglesias-Rodriguez M.D."/>
            <person name="Jenkins J."/>
            <person name="Jones B.M."/>
            <person name="Lawson T."/>
            <person name="Leese F."/>
            <person name="Lindquist E."/>
            <person name="Lobanov A."/>
            <person name="Lomsadze A."/>
            <person name="Malik S.B."/>
            <person name="Marsh M.E."/>
            <person name="Mackinder L."/>
            <person name="Mock T."/>
            <person name="Mueller-Roeber B."/>
            <person name="Pagarete A."/>
            <person name="Parker M."/>
            <person name="Probert I."/>
            <person name="Quesneville H."/>
            <person name="Raines C."/>
            <person name="Rensing S.A."/>
            <person name="Riano-Pachon D.M."/>
            <person name="Richier S."/>
            <person name="Rokitta S."/>
            <person name="Shiraiwa Y."/>
            <person name="Soanes D.M."/>
            <person name="van der Giezen M."/>
            <person name="Wahlund T.M."/>
            <person name="Williams B."/>
            <person name="Wilson W."/>
            <person name="Wolfe G."/>
            <person name="Wurch L.L."/>
        </authorList>
    </citation>
    <scope>NUCLEOTIDE SEQUENCE</scope>
</reference>
<dbReference type="Gene3D" id="3.40.50.300">
    <property type="entry name" value="P-loop containing nucleotide triphosphate hydrolases"/>
    <property type="match status" value="1"/>
</dbReference>
<dbReference type="InterPro" id="IPR000375">
    <property type="entry name" value="Dynamin_stalk"/>
</dbReference>
<sequence length="430" mass="47281">MPQLERVLQENNKPRGGFFSALSPRRAGKSKPPPKPQAAQPAPRAPPPPGGLCRSSKAHLEALAALAAVDNLSDLDTPDIVVIGTQSSGKSSLINALTGFDLMPTGTGMVTQAPLRLVLEHSGSDSLLAELGPAQQMRERAQRRLTTMAPSVPTDDTSRHLLLNTLLMHTAREIETAHRSASRSTGYRIKLAFERLEAARPADSAPAPAPLPDLRPGAPRGQAALNRLDPFEDLVAWERLVHEADVIQLLLGEHSAHRPLHTLFEPCCACLREVTAELRAVVEEPHPQLTRFPRLVDAVRGRAGALLDRLAYVTEEEIGKMIDMEEAYVFVTRALLRRMEREGAHREPCSVLRYYFDDVRQAVAKAVPKLVITYLCRQLEAKVGEELFGVAYTPGLLEEVQDKAKTRAEDEATVRNLIRVEEALAKLPLQ</sequence>
<keyword evidence="5" id="KW-1185">Reference proteome</keyword>
<organism evidence="4 5">
    <name type="scientific">Emiliania huxleyi (strain CCMP1516)</name>
    <dbReference type="NCBI Taxonomy" id="280463"/>
    <lineage>
        <taxon>Eukaryota</taxon>
        <taxon>Haptista</taxon>
        <taxon>Haptophyta</taxon>
        <taxon>Prymnesiophyceae</taxon>
        <taxon>Isochrysidales</taxon>
        <taxon>Noelaerhabdaceae</taxon>
        <taxon>Emiliania</taxon>
    </lineage>
</organism>
<dbReference type="InterPro" id="IPR027417">
    <property type="entry name" value="P-loop_NTPase"/>
</dbReference>
<proteinExistence type="predicted"/>
<evidence type="ECO:0000256" key="1">
    <source>
        <dbReference type="SAM" id="MobiDB-lite"/>
    </source>
</evidence>
<dbReference type="GO" id="GO:0003924">
    <property type="term" value="F:GTPase activity"/>
    <property type="evidence" value="ECO:0007669"/>
    <property type="project" value="TreeGrafter"/>
</dbReference>
<dbReference type="RefSeq" id="XP_005770976.1">
    <property type="nucleotide sequence ID" value="XM_005770919.1"/>
</dbReference>
<dbReference type="eggNOG" id="KOG0446">
    <property type="taxonomic scope" value="Eukaryota"/>
</dbReference>
<dbReference type="SUPFAM" id="SSF52540">
    <property type="entry name" value="P-loop containing nucleoside triphosphate hydrolases"/>
    <property type="match status" value="1"/>
</dbReference>
<dbReference type="AlphaFoldDB" id="A0A0D3J4W2"/>
<dbReference type="Gene3D" id="1.20.120.1240">
    <property type="entry name" value="Dynamin, middle domain"/>
    <property type="match status" value="1"/>
</dbReference>
<evidence type="ECO:0000259" key="2">
    <source>
        <dbReference type="Pfam" id="PF00350"/>
    </source>
</evidence>
<dbReference type="KEGG" id="ehx:EMIHUDRAFT_470230"/>
<reference evidence="4" key="2">
    <citation type="submission" date="2024-10" db="UniProtKB">
        <authorList>
            <consortium name="EnsemblProtists"/>
        </authorList>
    </citation>
    <scope>IDENTIFICATION</scope>
</reference>
<feature type="domain" description="Dynamin N-terminal" evidence="2">
    <location>
        <begin position="80"/>
        <end position="124"/>
    </location>
</feature>
<dbReference type="HOGENOM" id="CLU_638471_0_0_1"/>
<accession>A0A0D3J4W2</accession>
<name>A0A0D3J4W2_EMIH1</name>
<feature type="region of interest" description="Disordered" evidence="1">
    <location>
        <begin position="1"/>
        <end position="53"/>
    </location>
</feature>
<protein>
    <recommendedName>
        <fullName evidence="6">Dynamin-type G domain-containing protein</fullName>
    </recommendedName>
</protein>
<evidence type="ECO:0000259" key="3">
    <source>
        <dbReference type="Pfam" id="PF01031"/>
    </source>
</evidence>
<dbReference type="PRINTS" id="PR00195">
    <property type="entry name" value="DYNAMIN"/>
</dbReference>
<dbReference type="PaxDb" id="2903-EOD18547"/>
<feature type="region of interest" description="Disordered" evidence="1">
    <location>
        <begin position="200"/>
        <end position="221"/>
    </location>
</feature>
<dbReference type="STRING" id="2903.R1C8G8"/>
<dbReference type="Proteomes" id="UP000013827">
    <property type="component" value="Unassembled WGS sequence"/>
</dbReference>
<dbReference type="GO" id="GO:0016020">
    <property type="term" value="C:membrane"/>
    <property type="evidence" value="ECO:0007669"/>
    <property type="project" value="TreeGrafter"/>
</dbReference>
<evidence type="ECO:0000313" key="5">
    <source>
        <dbReference type="Proteomes" id="UP000013827"/>
    </source>
</evidence>
<dbReference type="PANTHER" id="PTHR11566">
    <property type="entry name" value="DYNAMIN"/>
    <property type="match status" value="1"/>
</dbReference>
<dbReference type="GO" id="GO:0005737">
    <property type="term" value="C:cytoplasm"/>
    <property type="evidence" value="ECO:0007669"/>
    <property type="project" value="TreeGrafter"/>
</dbReference>
<evidence type="ECO:0008006" key="6">
    <source>
        <dbReference type="Google" id="ProtNLM"/>
    </source>
</evidence>
<dbReference type="InterPro" id="IPR045063">
    <property type="entry name" value="Dynamin_N"/>
</dbReference>
<dbReference type="EnsemblProtists" id="EOD18547">
    <property type="protein sequence ID" value="EOD18547"/>
    <property type="gene ID" value="EMIHUDRAFT_470230"/>
</dbReference>
<dbReference type="InterPro" id="IPR022812">
    <property type="entry name" value="Dynamin"/>
</dbReference>
<dbReference type="Pfam" id="PF01031">
    <property type="entry name" value="Dynamin_M"/>
    <property type="match status" value="1"/>
</dbReference>